<sequence length="230" mass="25518">MALFRNMVNKLSNVCTREDMQQLQNPRDAHDEHFASLEIRIAQIEGGTSVKITAAVEAAILTKLEAHAQLVLSQLPATYSIGAEISAKNMQISYSIRFSSPEIASNVVQHMKSNGVDWIDPRTKVAITMRCRLGASAEARARRKALGRLWQALLNHMKENNMWKEGYRLGCNGPRGILFILFGQDDVEVLASLTDVGEDSYTFDMKYDSLQSFGIDRIAAADRIAGSALE</sequence>
<proteinExistence type="predicted"/>
<dbReference type="Proteomes" id="UP001189429">
    <property type="component" value="Unassembled WGS sequence"/>
</dbReference>
<organism evidence="1 2">
    <name type="scientific">Prorocentrum cordatum</name>
    <dbReference type="NCBI Taxonomy" id="2364126"/>
    <lineage>
        <taxon>Eukaryota</taxon>
        <taxon>Sar</taxon>
        <taxon>Alveolata</taxon>
        <taxon>Dinophyceae</taxon>
        <taxon>Prorocentrales</taxon>
        <taxon>Prorocentraceae</taxon>
        <taxon>Prorocentrum</taxon>
    </lineage>
</organism>
<evidence type="ECO:0000313" key="2">
    <source>
        <dbReference type="Proteomes" id="UP001189429"/>
    </source>
</evidence>
<reference evidence="1" key="1">
    <citation type="submission" date="2023-10" db="EMBL/GenBank/DDBJ databases">
        <authorList>
            <person name="Chen Y."/>
            <person name="Shah S."/>
            <person name="Dougan E. K."/>
            <person name="Thang M."/>
            <person name="Chan C."/>
        </authorList>
    </citation>
    <scope>NUCLEOTIDE SEQUENCE [LARGE SCALE GENOMIC DNA]</scope>
</reference>
<name>A0ABN9WYJ1_9DINO</name>
<evidence type="ECO:0000313" key="1">
    <source>
        <dbReference type="EMBL" id="CAK0890702.1"/>
    </source>
</evidence>
<dbReference type="EMBL" id="CAUYUJ010019380">
    <property type="protein sequence ID" value="CAK0890702.1"/>
    <property type="molecule type" value="Genomic_DNA"/>
</dbReference>
<comment type="caution">
    <text evidence="1">The sequence shown here is derived from an EMBL/GenBank/DDBJ whole genome shotgun (WGS) entry which is preliminary data.</text>
</comment>
<protein>
    <submittedName>
        <fullName evidence="1">Uncharacterized protein</fullName>
    </submittedName>
</protein>
<gene>
    <name evidence="1" type="ORF">PCOR1329_LOCUS70820</name>
</gene>
<keyword evidence="2" id="KW-1185">Reference proteome</keyword>
<accession>A0ABN9WYJ1</accession>